<sequence length="91" mass="10571">MRFQKKLKQLVTPCLIWEELNYMVEVVDLEDIHKKVVSEEVTPREALWINIHIDISHTQQEGSLQDHSIGVSKGLLMLWLHHQILTQTSSG</sequence>
<dbReference type="Proteomes" id="UP000828390">
    <property type="component" value="Unassembled WGS sequence"/>
</dbReference>
<comment type="caution">
    <text evidence="1">The sequence shown here is derived from an EMBL/GenBank/DDBJ whole genome shotgun (WGS) entry which is preliminary data.</text>
</comment>
<protein>
    <submittedName>
        <fullName evidence="1">Uncharacterized protein</fullName>
    </submittedName>
</protein>
<dbReference type="AlphaFoldDB" id="A0A9D4CRZ5"/>
<evidence type="ECO:0000313" key="1">
    <source>
        <dbReference type="EMBL" id="KAH3730593.1"/>
    </source>
</evidence>
<evidence type="ECO:0000313" key="2">
    <source>
        <dbReference type="Proteomes" id="UP000828390"/>
    </source>
</evidence>
<organism evidence="1 2">
    <name type="scientific">Dreissena polymorpha</name>
    <name type="common">Zebra mussel</name>
    <name type="synonym">Mytilus polymorpha</name>
    <dbReference type="NCBI Taxonomy" id="45954"/>
    <lineage>
        <taxon>Eukaryota</taxon>
        <taxon>Metazoa</taxon>
        <taxon>Spiralia</taxon>
        <taxon>Lophotrochozoa</taxon>
        <taxon>Mollusca</taxon>
        <taxon>Bivalvia</taxon>
        <taxon>Autobranchia</taxon>
        <taxon>Heteroconchia</taxon>
        <taxon>Euheterodonta</taxon>
        <taxon>Imparidentia</taxon>
        <taxon>Neoheterodontei</taxon>
        <taxon>Myida</taxon>
        <taxon>Dreissenoidea</taxon>
        <taxon>Dreissenidae</taxon>
        <taxon>Dreissena</taxon>
    </lineage>
</organism>
<keyword evidence="2" id="KW-1185">Reference proteome</keyword>
<reference evidence="1" key="1">
    <citation type="journal article" date="2019" name="bioRxiv">
        <title>The Genome of the Zebra Mussel, Dreissena polymorpha: A Resource for Invasive Species Research.</title>
        <authorList>
            <person name="McCartney M.A."/>
            <person name="Auch B."/>
            <person name="Kono T."/>
            <person name="Mallez S."/>
            <person name="Zhang Y."/>
            <person name="Obille A."/>
            <person name="Becker A."/>
            <person name="Abrahante J.E."/>
            <person name="Garbe J."/>
            <person name="Badalamenti J.P."/>
            <person name="Herman A."/>
            <person name="Mangelson H."/>
            <person name="Liachko I."/>
            <person name="Sullivan S."/>
            <person name="Sone E.D."/>
            <person name="Koren S."/>
            <person name="Silverstein K.A.T."/>
            <person name="Beckman K.B."/>
            <person name="Gohl D.M."/>
        </authorList>
    </citation>
    <scope>NUCLEOTIDE SEQUENCE</scope>
    <source>
        <strain evidence="1">Duluth1</strain>
        <tissue evidence="1">Whole animal</tissue>
    </source>
</reference>
<reference evidence="1" key="2">
    <citation type="submission" date="2020-11" db="EMBL/GenBank/DDBJ databases">
        <authorList>
            <person name="McCartney M.A."/>
            <person name="Auch B."/>
            <person name="Kono T."/>
            <person name="Mallez S."/>
            <person name="Becker A."/>
            <person name="Gohl D.M."/>
            <person name="Silverstein K.A.T."/>
            <person name="Koren S."/>
            <person name="Bechman K.B."/>
            <person name="Herman A."/>
            <person name="Abrahante J.E."/>
            <person name="Garbe J."/>
        </authorList>
    </citation>
    <scope>NUCLEOTIDE SEQUENCE</scope>
    <source>
        <strain evidence="1">Duluth1</strain>
        <tissue evidence="1">Whole animal</tissue>
    </source>
</reference>
<dbReference type="EMBL" id="JAIWYP010000012">
    <property type="protein sequence ID" value="KAH3730593.1"/>
    <property type="molecule type" value="Genomic_DNA"/>
</dbReference>
<accession>A0A9D4CRZ5</accession>
<proteinExistence type="predicted"/>
<name>A0A9D4CRZ5_DREPO</name>
<gene>
    <name evidence="1" type="ORF">DPMN_056583</name>
</gene>